<dbReference type="PANTHER" id="PTHR21011:SF1">
    <property type="entry name" value="SMALL RIBOSOMAL SUBUNIT PROTEIN BS6M"/>
    <property type="match status" value="1"/>
</dbReference>
<dbReference type="Gene3D" id="3.30.70.60">
    <property type="match status" value="1"/>
</dbReference>
<gene>
    <name evidence="4" type="ORF">PUN28_017706</name>
</gene>
<protein>
    <recommendedName>
        <fullName evidence="2">Small ribosomal subunit protein bS6m</fullName>
    </recommendedName>
    <alternativeName>
        <fullName evidence="3">28S ribosomal protein S6, mitochondrial</fullName>
    </alternativeName>
</protein>
<evidence type="ECO:0000313" key="5">
    <source>
        <dbReference type="Proteomes" id="UP001430953"/>
    </source>
</evidence>
<dbReference type="PANTHER" id="PTHR21011">
    <property type="entry name" value="MITOCHONDRIAL 28S RIBOSOMAL PROTEIN S6"/>
    <property type="match status" value="1"/>
</dbReference>
<sequence>MPTYEMPLLLRIMKKPELIQTLKRTAEAIFSTGGFIRKMENCGVKSLPFKLSAHGHVHRQANHFFIYFDAPPQELNQILDKCNRDMDVVGIKIYKQNEPSNKECTFHEEMLPPPYRPSVQKLMEIAKKQNRNKHEFKYNNGLDYYPFNK</sequence>
<dbReference type="InterPro" id="IPR014717">
    <property type="entry name" value="Transl_elong_EF1B/ribsomal_bS6"/>
</dbReference>
<organism evidence="4 5">
    <name type="scientific">Cardiocondyla obscurior</name>
    <dbReference type="NCBI Taxonomy" id="286306"/>
    <lineage>
        <taxon>Eukaryota</taxon>
        <taxon>Metazoa</taxon>
        <taxon>Ecdysozoa</taxon>
        <taxon>Arthropoda</taxon>
        <taxon>Hexapoda</taxon>
        <taxon>Insecta</taxon>
        <taxon>Pterygota</taxon>
        <taxon>Neoptera</taxon>
        <taxon>Endopterygota</taxon>
        <taxon>Hymenoptera</taxon>
        <taxon>Apocrita</taxon>
        <taxon>Aculeata</taxon>
        <taxon>Formicoidea</taxon>
        <taxon>Formicidae</taxon>
        <taxon>Myrmicinae</taxon>
        <taxon>Cardiocondyla</taxon>
    </lineage>
</organism>
<dbReference type="GO" id="GO:0006412">
    <property type="term" value="P:translation"/>
    <property type="evidence" value="ECO:0007669"/>
    <property type="project" value="InterPro"/>
</dbReference>
<comment type="similarity">
    <text evidence="1">Belongs to the bacterial ribosomal protein bS6 family.</text>
</comment>
<proteinExistence type="inferred from homology"/>
<comment type="caution">
    <text evidence="4">The sequence shown here is derived from an EMBL/GenBank/DDBJ whole genome shotgun (WGS) entry which is preliminary data.</text>
</comment>
<dbReference type="CDD" id="cd15465">
    <property type="entry name" value="bS6_mito"/>
    <property type="match status" value="1"/>
</dbReference>
<keyword evidence="5" id="KW-1185">Reference proteome</keyword>
<dbReference type="SUPFAM" id="SSF54995">
    <property type="entry name" value="Ribosomal protein S6"/>
    <property type="match status" value="1"/>
</dbReference>
<evidence type="ECO:0000256" key="2">
    <source>
        <dbReference type="ARBA" id="ARBA00035170"/>
    </source>
</evidence>
<evidence type="ECO:0000313" key="4">
    <source>
        <dbReference type="EMBL" id="KAL0103608.1"/>
    </source>
</evidence>
<dbReference type="InterPro" id="IPR000529">
    <property type="entry name" value="Ribosomal_bS6"/>
</dbReference>
<dbReference type="InterPro" id="IPR035980">
    <property type="entry name" value="Ribosomal_bS6_sf"/>
</dbReference>
<dbReference type="FunFam" id="3.30.70.60:FF:000014">
    <property type="entry name" value="28S ribosomal protein S6, mitochondrial"/>
    <property type="match status" value="1"/>
</dbReference>
<name>A0AAW2EJT6_9HYME</name>
<dbReference type="GO" id="GO:0070181">
    <property type="term" value="F:small ribosomal subunit rRNA binding"/>
    <property type="evidence" value="ECO:0007669"/>
    <property type="project" value="TreeGrafter"/>
</dbReference>
<dbReference type="AlphaFoldDB" id="A0AAW2EJT6"/>
<reference evidence="4 5" key="1">
    <citation type="submission" date="2023-03" db="EMBL/GenBank/DDBJ databases">
        <title>High recombination rates correlate with genetic variation in Cardiocondyla obscurior ants.</title>
        <authorList>
            <person name="Errbii M."/>
        </authorList>
    </citation>
    <scope>NUCLEOTIDE SEQUENCE [LARGE SCALE GENOMIC DNA]</scope>
    <source>
        <strain evidence="4">Alpha-2009</strain>
        <tissue evidence="4">Whole body</tissue>
    </source>
</reference>
<dbReference type="GO" id="GO:0003735">
    <property type="term" value="F:structural constituent of ribosome"/>
    <property type="evidence" value="ECO:0007669"/>
    <property type="project" value="InterPro"/>
</dbReference>
<dbReference type="GO" id="GO:0005763">
    <property type="term" value="C:mitochondrial small ribosomal subunit"/>
    <property type="evidence" value="ECO:0007669"/>
    <property type="project" value="TreeGrafter"/>
</dbReference>
<dbReference type="Pfam" id="PF01250">
    <property type="entry name" value="Ribosomal_S6"/>
    <property type="match status" value="1"/>
</dbReference>
<evidence type="ECO:0000256" key="3">
    <source>
        <dbReference type="ARBA" id="ARBA00035365"/>
    </source>
</evidence>
<dbReference type="Proteomes" id="UP001430953">
    <property type="component" value="Unassembled WGS sequence"/>
</dbReference>
<dbReference type="EMBL" id="JADYXP020000021">
    <property type="protein sequence ID" value="KAL0103608.1"/>
    <property type="molecule type" value="Genomic_DNA"/>
</dbReference>
<accession>A0AAW2EJT6</accession>
<evidence type="ECO:0000256" key="1">
    <source>
        <dbReference type="ARBA" id="ARBA00009512"/>
    </source>
</evidence>